<evidence type="ECO:0000256" key="1">
    <source>
        <dbReference type="SAM" id="MobiDB-lite"/>
    </source>
</evidence>
<gene>
    <name evidence="3" type="ORF">B0T18DRAFT_368061</name>
</gene>
<dbReference type="EMBL" id="JAUKUD010000004">
    <property type="protein sequence ID" value="KAK0746047.1"/>
    <property type="molecule type" value="Genomic_DNA"/>
</dbReference>
<comment type="caution">
    <text evidence="3">The sequence shown here is derived from an EMBL/GenBank/DDBJ whole genome shotgun (WGS) entry which is preliminary data.</text>
</comment>
<evidence type="ECO:0000313" key="4">
    <source>
        <dbReference type="Proteomes" id="UP001172155"/>
    </source>
</evidence>
<dbReference type="AlphaFoldDB" id="A0AA40EV94"/>
<sequence length="677" mass="74918">MKRVRRWLGEGKRPAAAAAATKTAAATGTAEGTRVEPSTQPSAATNADQDTSFRYKPLPTNSTIRILQLQRQAGEWNAPWASLSLRGSLIETAVDSGLQYFALSYTWGDPAPRENIEIDGKTLGITASCACALRRLLRGKIERYIWVDSICINQADTPEALEERGSQVAMMDQIYRGAVKVLVHLGQGDAASDVACETLKRLTQCYMAVKLGIGGPMEETRRKYEELADDALATTPEYPYGKLHGVFRLPWFRRTWVVQEVALGRDVMFYCGEYMMHLKTILIGADFTKLPYSKLDATSMHWRSYVDYHDSLNEFVRRREEGEPVSSTVSGLTLLCVLMVPAMMLEATRREDKIYGLYGVCKRLGFELPRPDYKKSLATVYTEAARAILRYESDLGILACVCESPGWELGIPSWVPNFSGSVRQWTPTNPPHMPIPFRTKSLVSGLSTRQHEYALDGQGLQVKGRRCRAISAAGLPWMTDATTTIFAGAPMSDNVQVLESLLASLPSWVEVVRGRSDLPDEQRAVQILTSALIQDIIQPVSGQDLAAFAQNLATMVRSATWRTEERLGETADEGSPSASDAAVGLLGLQALTATLSRLVGMQWKTVFRTTDGHIGVGTHTLQNGDIMAVLHGFSMVAILRPWGDWYRYVGPAYIDGIMNGEFWITTSEADDEWFTLV</sequence>
<feature type="compositionally biased region" description="Polar residues" evidence="1">
    <location>
        <begin position="36"/>
        <end position="52"/>
    </location>
</feature>
<feature type="compositionally biased region" description="Low complexity" evidence="1">
    <location>
        <begin position="15"/>
        <end position="30"/>
    </location>
</feature>
<proteinExistence type="predicted"/>
<protein>
    <submittedName>
        <fullName evidence="3">Heterokaryon incompatibility protein-domain-containing protein</fullName>
    </submittedName>
</protein>
<feature type="domain" description="Heterokaryon incompatibility" evidence="2">
    <location>
        <begin position="100"/>
        <end position="260"/>
    </location>
</feature>
<dbReference type="PANTHER" id="PTHR24148:SF73">
    <property type="entry name" value="HET DOMAIN PROTEIN (AFU_ORTHOLOGUE AFUA_8G01020)"/>
    <property type="match status" value="1"/>
</dbReference>
<evidence type="ECO:0000313" key="3">
    <source>
        <dbReference type="EMBL" id="KAK0746047.1"/>
    </source>
</evidence>
<dbReference type="InterPro" id="IPR052895">
    <property type="entry name" value="HetReg/Transcr_Mod"/>
</dbReference>
<dbReference type="InterPro" id="IPR010730">
    <property type="entry name" value="HET"/>
</dbReference>
<reference evidence="3" key="1">
    <citation type="submission" date="2023-06" db="EMBL/GenBank/DDBJ databases">
        <title>Genome-scale phylogeny and comparative genomics of the fungal order Sordariales.</title>
        <authorList>
            <consortium name="Lawrence Berkeley National Laboratory"/>
            <person name="Hensen N."/>
            <person name="Bonometti L."/>
            <person name="Westerberg I."/>
            <person name="Brannstrom I.O."/>
            <person name="Guillou S."/>
            <person name="Cros-Aarteil S."/>
            <person name="Calhoun S."/>
            <person name="Haridas S."/>
            <person name="Kuo A."/>
            <person name="Mondo S."/>
            <person name="Pangilinan J."/>
            <person name="Riley R."/>
            <person name="LaButti K."/>
            <person name="Andreopoulos B."/>
            <person name="Lipzen A."/>
            <person name="Chen C."/>
            <person name="Yanf M."/>
            <person name="Daum C."/>
            <person name="Ng V."/>
            <person name="Clum A."/>
            <person name="Steindorff A."/>
            <person name="Ohm R."/>
            <person name="Martin F."/>
            <person name="Silar P."/>
            <person name="Natvig D."/>
            <person name="Lalanne C."/>
            <person name="Gautier V."/>
            <person name="Ament-velasquez S.L."/>
            <person name="Kruys A."/>
            <person name="Hutchinson M.I."/>
            <person name="Powell A.J."/>
            <person name="Barry K."/>
            <person name="Miller A.N."/>
            <person name="Grigoriev I.V."/>
            <person name="Debuchy R."/>
            <person name="Gladieux P."/>
            <person name="Thoren M.H."/>
            <person name="Johannesson H."/>
        </authorList>
    </citation>
    <scope>NUCLEOTIDE SEQUENCE</scope>
    <source>
        <strain evidence="3">SMH3187-1</strain>
    </source>
</reference>
<keyword evidence="4" id="KW-1185">Reference proteome</keyword>
<evidence type="ECO:0000259" key="2">
    <source>
        <dbReference type="Pfam" id="PF06985"/>
    </source>
</evidence>
<dbReference type="Pfam" id="PF06985">
    <property type="entry name" value="HET"/>
    <property type="match status" value="1"/>
</dbReference>
<dbReference type="Proteomes" id="UP001172155">
    <property type="component" value="Unassembled WGS sequence"/>
</dbReference>
<name>A0AA40EV94_9PEZI</name>
<dbReference type="PANTHER" id="PTHR24148">
    <property type="entry name" value="ANKYRIN REPEAT DOMAIN-CONTAINING PROTEIN 39 HOMOLOG-RELATED"/>
    <property type="match status" value="1"/>
</dbReference>
<dbReference type="Pfam" id="PF26639">
    <property type="entry name" value="Het-6_barrel"/>
    <property type="match status" value="1"/>
</dbReference>
<organism evidence="3 4">
    <name type="scientific">Schizothecium vesticola</name>
    <dbReference type="NCBI Taxonomy" id="314040"/>
    <lineage>
        <taxon>Eukaryota</taxon>
        <taxon>Fungi</taxon>
        <taxon>Dikarya</taxon>
        <taxon>Ascomycota</taxon>
        <taxon>Pezizomycotina</taxon>
        <taxon>Sordariomycetes</taxon>
        <taxon>Sordariomycetidae</taxon>
        <taxon>Sordariales</taxon>
        <taxon>Schizotheciaceae</taxon>
        <taxon>Schizothecium</taxon>
    </lineage>
</organism>
<feature type="region of interest" description="Disordered" evidence="1">
    <location>
        <begin position="1"/>
        <end position="54"/>
    </location>
</feature>
<accession>A0AA40EV94</accession>